<keyword evidence="1" id="KW-1133">Transmembrane helix</keyword>
<evidence type="ECO:0000313" key="3">
    <source>
        <dbReference type="Proteomes" id="UP000066737"/>
    </source>
</evidence>
<dbReference type="EMBL" id="LN831302">
    <property type="protein sequence ID" value="CQH50917.1"/>
    <property type="molecule type" value="Genomic_DNA"/>
</dbReference>
<feature type="transmembrane region" description="Helical" evidence="1">
    <location>
        <begin position="114"/>
        <end position="138"/>
    </location>
</feature>
<organism evidence="2 3">
    <name type="scientific">Halobacterium hubeiense</name>
    <dbReference type="NCBI Taxonomy" id="1407499"/>
    <lineage>
        <taxon>Archaea</taxon>
        <taxon>Methanobacteriati</taxon>
        <taxon>Methanobacteriota</taxon>
        <taxon>Stenosarchaea group</taxon>
        <taxon>Halobacteria</taxon>
        <taxon>Halobacteriales</taxon>
        <taxon>Halobacteriaceae</taxon>
        <taxon>Halobacterium</taxon>
    </lineage>
</organism>
<keyword evidence="1" id="KW-0812">Transmembrane</keyword>
<dbReference type="RefSeq" id="WP_059056167.1">
    <property type="nucleotide sequence ID" value="NZ_CEML01000002.1"/>
</dbReference>
<protein>
    <submittedName>
        <fullName evidence="2">Uncharacterized protein</fullName>
    </submittedName>
</protein>
<evidence type="ECO:0000313" key="2">
    <source>
        <dbReference type="EMBL" id="CQH50917.1"/>
    </source>
</evidence>
<dbReference type="AlphaFoldDB" id="A0A0U5CWK2"/>
<dbReference type="STRING" id="1407499.HHUB_1675"/>
<sequence>MPSTRTFVTVAVAAVVAVAVTLRRYVTLLVVELPIDVTPQLLTRATLGGRFAAFVLVYGLLFGVAYWAGTHASERDDATLAAATFAAAATTALAVSVGVVAFTGGSTQSIVFDVAAVVATSVATGVKLAVVAFAGVAAGGR</sequence>
<evidence type="ECO:0000256" key="1">
    <source>
        <dbReference type="SAM" id="Phobius"/>
    </source>
</evidence>
<name>A0A0U5CWK2_9EURY</name>
<accession>A0A0U5CWK2</accession>
<dbReference type="GeneID" id="26658354"/>
<reference evidence="3" key="1">
    <citation type="journal article" date="2016" name="Environ. Microbiol.">
        <title>The complete genome of a viable archaeum isolated from 123-million-year-old rock salt.</title>
        <authorList>
            <person name="Jaakkola S.T."/>
            <person name="Pfeiffer F."/>
            <person name="Ravantti J.J."/>
            <person name="Guo Q."/>
            <person name="Liu Y."/>
            <person name="Chen X."/>
            <person name="Ma H."/>
            <person name="Yang C."/>
            <person name="Oksanen H.M."/>
            <person name="Bamford D.H."/>
        </authorList>
    </citation>
    <scope>NUCLEOTIDE SEQUENCE</scope>
    <source>
        <strain evidence="3">JI20-1</strain>
    </source>
</reference>
<proteinExistence type="predicted"/>
<dbReference type="KEGG" id="hhb:Hhub_1675"/>
<keyword evidence="1" id="KW-0472">Membrane</keyword>
<dbReference type="Proteomes" id="UP000066737">
    <property type="component" value="Chromosome I"/>
</dbReference>
<feature type="transmembrane region" description="Helical" evidence="1">
    <location>
        <begin position="47"/>
        <end position="68"/>
    </location>
</feature>
<feature type="transmembrane region" description="Helical" evidence="1">
    <location>
        <begin position="80"/>
        <end position="102"/>
    </location>
</feature>
<keyword evidence="3" id="KW-1185">Reference proteome</keyword>
<dbReference type="OrthoDB" id="330652at2157"/>
<gene>
    <name evidence="2" type="ORF">HHUB_1675</name>
</gene>